<dbReference type="Gene3D" id="2.10.25.10">
    <property type="entry name" value="Laminin"/>
    <property type="match status" value="1"/>
</dbReference>
<dbReference type="AlphaFoldDB" id="A0AAY4ABV3"/>
<organism evidence="3 4">
    <name type="scientific">Denticeps clupeoides</name>
    <name type="common">denticle herring</name>
    <dbReference type="NCBI Taxonomy" id="299321"/>
    <lineage>
        <taxon>Eukaryota</taxon>
        <taxon>Metazoa</taxon>
        <taxon>Chordata</taxon>
        <taxon>Craniata</taxon>
        <taxon>Vertebrata</taxon>
        <taxon>Euteleostomi</taxon>
        <taxon>Actinopterygii</taxon>
        <taxon>Neopterygii</taxon>
        <taxon>Teleostei</taxon>
        <taxon>Clupei</taxon>
        <taxon>Clupeiformes</taxon>
        <taxon>Denticipitoidei</taxon>
        <taxon>Denticipitidae</taxon>
        <taxon>Denticeps</taxon>
    </lineage>
</organism>
<dbReference type="Ensembl" id="ENSDCDT00010004867.1">
    <property type="protein sequence ID" value="ENSDCDP00010004706.1"/>
    <property type="gene ID" value="ENSDCDG00010002088.1"/>
</dbReference>
<dbReference type="GeneTree" id="ENSGT01120000273737"/>
<dbReference type="CDD" id="cd19941">
    <property type="entry name" value="TIL"/>
    <property type="match status" value="1"/>
</dbReference>
<reference evidence="3 4" key="1">
    <citation type="submission" date="2020-06" db="EMBL/GenBank/DDBJ databases">
        <authorList>
            <consortium name="Wellcome Sanger Institute Data Sharing"/>
        </authorList>
    </citation>
    <scope>NUCLEOTIDE SEQUENCE [LARGE SCALE GENOMIC DNA]</scope>
</reference>
<dbReference type="InterPro" id="IPR052749">
    <property type="entry name" value="Alpha-tectorin"/>
</dbReference>
<name>A0AAY4ABV3_9TELE</name>
<keyword evidence="4" id="KW-1185">Reference proteome</keyword>
<sequence>MFSLLPLHTALTCPPNSHYESCAPRCPPSCANHVPGQCDGPCSEGCVCDPGYVLSAGKCVRNDLCGCKHTNGQYYQVNYTGVSCVFKSTQKH</sequence>
<dbReference type="PANTHER" id="PTHR46160:SF8">
    <property type="entry name" value="VWFD DOMAIN-CONTAINING PROTEIN"/>
    <property type="match status" value="1"/>
</dbReference>
<proteinExistence type="predicted"/>
<dbReference type="FunFam" id="2.10.25.10:FF:000055">
    <property type="entry name" value="alpha-tectorin isoform X1"/>
    <property type="match status" value="1"/>
</dbReference>
<dbReference type="PANTHER" id="PTHR46160">
    <property type="entry name" value="ALPHA-TECTORIN-RELATED"/>
    <property type="match status" value="1"/>
</dbReference>
<evidence type="ECO:0000256" key="1">
    <source>
        <dbReference type="ARBA" id="ARBA00023157"/>
    </source>
</evidence>
<dbReference type="SUPFAM" id="SSF57567">
    <property type="entry name" value="Serine protease inhibitors"/>
    <property type="match status" value="1"/>
</dbReference>
<evidence type="ECO:0000313" key="4">
    <source>
        <dbReference type="Proteomes" id="UP000694580"/>
    </source>
</evidence>
<evidence type="ECO:0000259" key="2">
    <source>
        <dbReference type="Pfam" id="PF01826"/>
    </source>
</evidence>
<keyword evidence="1" id="KW-1015">Disulfide bond</keyword>
<reference evidence="3" key="2">
    <citation type="submission" date="2025-08" db="UniProtKB">
        <authorList>
            <consortium name="Ensembl"/>
        </authorList>
    </citation>
    <scope>IDENTIFICATION</scope>
</reference>
<dbReference type="InterPro" id="IPR036084">
    <property type="entry name" value="Ser_inhib-like_sf"/>
</dbReference>
<dbReference type="Pfam" id="PF01826">
    <property type="entry name" value="TIL"/>
    <property type="match status" value="1"/>
</dbReference>
<accession>A0AAY4ABV3</accession>
<feature type="domain" description="TIL" evidence="2">
    <location>
        <begin position="13"/>
        <end position="65"/>
    </location>
</feature>
<dbReference type="InterPro" id="IPR002919">
    <property type="entry name" value="TIL_dom"/>
</dbReference>
<dbReference type="Proteomes" id="UP000694580">
    <property type="component" value="Chromosome 1"/>
</dbReference>
<evidence type="ECO:0000313" key="3">
    <source>
        <dbReference type="Ensembl" id="ENSDCDP00010004706.1"/>
    </source>
</evidence>
<protein>
    <recommendedName>
        <fullName evidence="2">TIL domain-containing protein</fullName>
    </recommendedName>
</protein>
<reference evidence="3" key="3">
    <citation type="submission" date="2025-09" db="UniProtKB">
        <authorList>
            <consortium name="Ensembl"/>
        </authorList>
    </citation>
    <scope>IDENTIFICATION</scope>
</reference>